<dbReference type="EMBL" id="JXDG01000031">
    <property type="protein sequence ID" value="KIH83894.1"/>
    <property type="molecule type" value="Genomic_DNA"/>
</dbReference>
<proteinExistence type="predicted"/>
<sequence>MSDREIDNPRNLFFLSAVDPFPDAGEIDGRYRRCSFD</sequence>
<evidence type="ECO:0000313" key="1">
    <source>
        <dbReference type="EMBL" id="KIH83894.1"/>
    </source>
</evidence>
<comment type="caution">
    <text evidence="1">The sequence shown here is derived from an EMBL/GenBank/DDBJ whole genome shotgun (WGS) entry which is preliminary data.</text>
</comment>
<protein>
    <submittedName>
        <fullName evidence="1">Uncharacterized protein</fullName>
    </submittedName>
</protein>
<name>A0A0C2ED87_9PSED</name>
<dbReference type="AlphaFoldDB" id="A0A0C2ED87"/>
<reference evidence="1 2" key="1">
    <citation type="submission" date="2015-01" db="EMBL/GenBank/DDBJ databases">
        <title>Complete genome of Pseudomonas batumici UCM B-321 producer of the batumin antibiotic with strong antistaphilococcal and potential anticancer activity.</title>
        <authorList>
            <person name="Klochko V.V."/>
            <person name="Zelena L.B."/>
            <person name="Elena K.A."/>
            <person name="Reva O.N."/>
        </authorList>
    </citation>
    <scope>NUCLEOTIDE SEQUENCE [LARGE SCALE GENOMIC DNA]</scope>
    <source>
        <strain evidence="1 2">UCM B-321</strain>
    </source>
</reference>
<dbReference type="Proteomes" id="UP000031535">
    <property type="component" value="Unassembled WGS sequence"/>
</dbReference>
<keyword evidence="2" id="KW-1185">Reference proteome</keyword>
<organism evidence="1 2">
    <name type="scientific">Pseudomonas batumici</name>
    <dbReference type="NCBI Taxonomy" id="226910"/>
    <lineage>
        <taxon>Bacteria</taxon>
        <taxon>Pseudomonadati</taxon>
        <taxon>Pseudomonadota</taxon>
        <taxon>Gammaproteobacteria</taxon>
        <taxon>Pseudomonadales</taxon>
        <taxon>Pseudomonadaceae</taxon>
        <taxon>Pseudomonas</taxon>
    </lineage>
</organism>
<accession>A0A0C2ED87</accession>
<evidence type="ECO:0000313" key="2">
    <source>
        <dbReference type="Proteomes" id="UP000031535"/>
    </source>
</evidence>
<gene>
    <name evidence="1" type="ORF">UCMB321_2291</name>
</gene>
<dbReference type="PATRIC" id="fig|226910.6.peg.2279"/>
<dbReference type="STRING" id="226910.UCMB321_2291"/>